<dbReference type="AlphaFoldDB" id="A0AAN7VJS4"/>
<feature type="region of interest" description="Disordered" evidence="1">
    <location>
        <begin position="302"/>
        <end position="396"/>
    </location>
</feature>
<evidence type="ECO:0000313" key="3">
    <source>
        <dbReference type="Proteomes" id="UP001329430"/>
    </source>
</evidence>
<keyword evidence="3" id="KW-1185">Reference proteome</keyword>
<accession>A0AAN7VJS4</accession>
<reference evidence="2 3" key="1">
    <citation type="journal article" date="2024" name="Insects">
        <title>An Improved Chromosome-Level Genome Assembly of the Firefly Pyrocoelia pectoralis.</title>
        <authorList>
            <person name="Fu X."/>
            <person name="Meyer-Rochow V.B."/>
            <person name="Ballantyne L."/>
            <person name="Zhu X."/>
        </authorList>
    </citation>
    <scope>NUCLEOTIDE SEQUENCE [LARGE SCALE GENOMIC DNA]</scope>
    <source>
        <strain evidence="2">XCY_ONT2</strain>
    </source>
</reference>
<comment type="caution">
    <text evidence="2">The sequence shown here is derived from an EMBL/GenBank/DDBJ whole genome shotgun (WGS) entry which is preliminary data.</text>
</comment>
<dbReference type="Proteomes" id="UP001329430">
    <property type="component" value="Chromosome 3"/>
</dbReference>
<protein>
    <submittedName>
        <fullName evidence="2">Uncharacterized protein</fullName>
    </submittedName>
</protein>
<dbReference type="EMBL" id="JAVRBK010000003">
    <property type="protein sequence ID" value="KAK5646246.1"/>
    <property type="molecule type" value="Genomic_DNA"/>
</dbReference>
<evidence type="ECO:0000256" key="1">
    <source>
        <dbReference type="SAM" id="MobiDB-lite"/>
    </source>
</evidence>
<sequence length="396" mass="46121">MEAENVNKSEGDENGSSDSLDLSTILKAINANNANLASKLDETKNDILGIIDMSKSKQNMKIDQLELKTQTFFQSRVIPLENKMEICEESVSDMNKDIGNLGRRVSLIDDDLKETALNVQALESKVNNIQINPMVLGGKVPLVVQQAEEKPKFDPFKRTLHPVKFLKKLERYLQRIGAVNDIEVAIETLEGDARIWAARYEQKWQSFEEFKRDFIHYFWSQEQQEKIRASVYEPRQFNRRNGNFSHHVWYWVDKAQHLEPPVPEKILVSAICTHFPYEIETALIAARVTTIDELLEVLSGLESRDENRPQRQGENSGRRDEGRRLDNRNNVETRRDNWRRPENRDQEEQRRENYRVNYVEGYNRGAPDRGCRRGRGNYRTVSPNPGSEEEEERSEN</sequence>
<evidence type="ECO:0000313" key="2">
    <source>
        <dbReference type="EMBL" id="KAK5646246.1"/>
    </source>
</evidence>
<gene>
    <name evidence="2" type="ORF">RI129_004710</name>
</gene>
<feature type="compositionally biased region" description="Acidic residues" evidence="1">
    <location>
        <begin position="387"/>
        <end position="396"/>
    </location>
</feature>
<proteinExistence type="predicted"/>
<feature type="compositionally biased region" description="Basic and acidic residues" evidence="1">
    <location>
        <begin position="302"/>
        <end position="354"/>
    </location>
</feature>
<name>A0AAN7VJS4_9COLE</name>
<organism evidence="2 3">
    <name type="scientific">Pyrocoelia pectoralis</name>
    <dbReference type="NCBI Taxonomy" id="417401"/>
    <lineage>
        <taxon>Eukaryota</taxon>
        <taxon>Metazoa</taxon>
        <taxon>Ecdysozoa</taxon>
        <taxon>Arthropoda</taxon>
        <taxon>Hexapoda</taxon>
        <taxon>Insecta</taxon>
        <taxon>Pterygota</taxon>
        <taxon>Neoptera</taxon>
        <taxon>Endopterygota</taxon>
        <taxon>Coleoptera</taxon>
        <taxon>Polyphaga</taxon>
        <taxon>Elateriformia</taxon>
        <taxon>Elateroidea</taxon>
        <taxon>Lampyridae</taxon>
        <taxon>Lampyrinae</taxon>
        <taxon>Pyrocoelia</taxon>
    </lineage>
</organism>